<comment type="caution">
    <text evidence="1">The sequence shown here is derived from an EMBL/GenBank/DDBJ whole genome shotgun (WGS) entry which is preliminary data.</text>
</comment>
<organism evidence="1">
    <name type="scientific">Ooceraea biroi</name>
    <name type="common">Clonal raider ant</name>
    <name type="synonym">Cerapachys biroi</name>
    <dbReference type="NCBI Taxonomy" id="2015173"/>
    <lineage>
        <taxon>Eukaryota</taxon>
        <taxon>Metazoa</taxon>
        <taxon>Ecdysozoa</taxon>
        <taxon>Arthropoda</taxon>
        <taxon>Hexapoda</taxon>
        <taxon>Insecta</taxon>
        <taxon>Pterygota</taxon>
        <taxon>Neoptera</taxon>
        <taxon>Endopterygota</taxon>
        <taxon>Hymenoptera</taxon>
        <taxon>Apocrita</taxon>
        <taxon>Aculeata</taxon>
        <taxon>Formicoidea</taxon>
        <taxon>Formicidae</taxon>
        <taxon>Dorylinae</taxon>
        <taxon>Ooceraea</taxon>
    </lineage>
</organism>
<dbReference type="EMBL" id="QOIP01000007">
    <property type="protein sequence ID" value="RLU20053.1"/>
    <property type="molecule type" value="Genomic_DNA"/>
</dbReference>
<dbReference type="Proteomes" id="UP000279307">
    <property type="component" value="Chromosome 7"/>
</dbReference>
<dbReference type="PANTHER" id="PTHR13891:SF1">
    <property type="entry name" value="CYTOCHROME C OXIDASE ASSEMBLY FACTOR 7"/>
    <property type="match status" value="1"/>
</dbReference>
<sequence>MAYNLKDEEEVKEFLKNLHIEYQFGCHSEKKPEVCHLLGDYYESIKPDLEQAAAIYKATCDNYNYGRSCAKFGDFKAVDELSRILIIKKCIIIIKKFIINTSGFYFHVKFHII</sequence>
<evidence type="ECO:0000313" key="1">
    <source>
        <dbReference type="EMBL" id="RLU20053.1"/>
    </source>
</evidence>
<dbReference type="GO" id="GO:0005758">
    <property type="term" value="C:mitochondrial intermembrane space"/>
    <property type="evidence" value="ECO:0007669"/>
    <property type="project" value="TreeGrafter"/>
</dbReference>
<dbReference type="AlphaFoldDB" id="A0A3L8DIT6"/>
<accession>A0A3L8DIT6</accession>
<dbReference type="InterPro" id="IPR040239">
    <property type="entry name" value="HcpB-like"/>
</dbReference>
<protein>
    <submittedName>
        <fullName evidence="1">Uncharacterized protein</fullName>
    </submittedName>
</protein>
<dbReference type="OrthoDB" id="272077at2759"/>
<gene>
    <name evidence="1" type="ORF">DMN91_006659</name>
</gene>
<proteinExistence type="predicted"/>
<dbReference type="PANTHER" id="PTHR13891">
    <property type="entry name" value="CYTOCHROME C OXIDASE ASSEMBLY FACTOR 7"/>
    <property type="match status" value="1"/>
</dbReference>
<reference evidence="1" key="2">
    <citation type="submission" date="2018-07" db="EMBL/GenBank/DDBJ databases">
        <authorList>
            <person name="Mckenzie S.K."/>
            <person name="Kronauer D.J.C."/>
        </authorList>
    </citation>
    <scope>NUCLEOTIDE SEQUENCE</scope>
    <source>
        <strain evidence="1">Clonal line C1</strain>
    </source>
</reference>
<reference evidence="1" key="1">
    <citation type="journal article" date="2018" name="Genome Res.">
        <title>The genomic architecture and molecular evolution of ant odorant receptors.</title>
        <authorList>
            <person name="McKenzie S.K."/>
            <person name="Kronauer D.J.C."/>
        </authorList>
    </citation>
    <scope>NUCLEOTIDE SEQUENCE [LARGE SCALE GENOMIC DNA]</scope>
    <source>
        <strain evidence="1">Clonal line C1</strain>
    </source>
</reference>
<name>A0A3L8DIT6_OOCBI</name>